<dbReference type="Pfam" id="PF02319">
    <property type="entry name" value="WHD_E2F_TDP"/>
    <property type="match status" value="1"/>
</dbReference>
<evidence type="ECO:0000256" key="5">
    <source>
        <dbReference type="ARBA" id="ARBA00023306"/>
    </source>
</evidence>
<dbReference type="InterPro" id="IPR036388">
    <property type="entry name" value="WH-like_DNA-bd_sf"/>
</dbReference>
<dbReference type="GO" id="GO:0006357">
    <property type="term" value="P:regulation of transcription by RNA polymerase II"/>
    <property type="evidence" value="ECO:0007669"/>
    <property type="project" value="InterPro"/>
</dbReference>
<evidence type="ECO:0000256" key="6">
    <source>
        <dbReference type="RuleBase" id="RU003796"/>
    </source>
</evidence>
<comment type="caution">
    <text evidence="9">The sequence shown here is derived from an EMBL/GenBank/DDBJ whole genome shotgun (WGS) entry which is preliminary data.</text>
</comment>
<dbReference type="Gene3D" id="3.30.230.70">
    <property type="entry name" value="GHMP Kinase, N-terminal domain"/>
    <property type="match status" value="1"/>
</dbReference>
<comment type="similarity">
    <text evidence="1 6">Belongs to the E2F/DP family.</text>
</comment>
<dbReference type="InterPro" id="IPR027408">
    <property type="entry name" value="PNPase/RNase_PH_dom_sf"/>
</dbReference>
<dbReference type="Pfam" id="PF00400">
    <property type="entry name" value="WD40"/>
    <property type="match status" value="1"/>
</dbReference>
<feature type="region of interest" description="Disordered" evidence="7">
    <location>
        <begin position="225"/>
        <end position="262"/>
    </location>
</feature>
<dbReference type="AlphaFoldDB" id="A0A3L6GF72"/>
<proteinExistence type="inferred from homology"/>
<evidence type="ECO:0000313" key="10">
    <source>
        <dbReference type="Proteomes" id="UP000251960"/>
    </source>
</evidence>
<dbReference type="InterPro" id="IPR003316">
    <property type="entry name" value="E2F_WHTH_DNA-bd_dom"/>
</dbReference>
<keyword evidence="4 6" id="KW-0804">Transcription</keyword>
<evidence type="ECO:0000313" key="9">
    <source>
        <dbReference type="EMBL" id="PWZ45935.1"/>
    </source>
</evidence>
<dbReference type="InterPro" id="IPR015633">
    <property type="entry name" value="E2F"/>
</dbReference>
<dbReference type="Gene3D" id="1.10.10.10">
    <property type="entry name" value="Winged helix-like DNA-binding domain superfamily/Winged helix DNA-binding domain"/>
    <property type="match status" value="1"/>
</dbReference>
<evidence type="ECO:0000256" key="2">
    <source>
        <dbReference type="ARBA" id="ARBA00023015"/>
    </source>
</evidence>
<dbReference type="InterPro" id="IPR020568">
    <property type="entry name" value="Ribosomal_Su5_D2-typ_SF"/>
</dbReference>
<organism evidence="9 10">
    <name type="scientific">Zea mays</name>
    <name type="common">Maize</name>
    <dbReference type="NCBI Taxonomy" id="4577"/>
    <lineage>
        <taxon>Eukaryota</taxon>
        <taxon>Viridiplantae</taxon>
        <taxon>Streptophyta</taxon>
        <taxon>Embryophyta</taxon>
        <taxon>Tracheophyta</taxon>
        <taxon>Spermatophyta</taxon>
        <taxon>Magnoliopsida</taxon>
        <taxon>Liliopsida</taxon>
        <taxon>Poales</taxon>
        <taxon>Poaceae</taxon>
        <taxon>PACMAD clade</taxon>
        <taxon>Panicoideae</taxon>
        <taxon>Andropogonodae</taxon>
        <taxon>Andropogoneae</taxon>
        <taxon>Tripsacinae</taxon>
        <taxon>Zea</taxon>
    </lineage>
</organism>
<dbReference type="GO" id="GO:0005667">
    <property type="term" value="C:transcription regulator complex"/>
    <property type="evidence" value="ECO:0007669"/>
    <property type="project" value="InterPro"/>
</dbReference>
<dbReference type="GO" id="GO:0000978">
    <property type="term" value="F:RNA polymerase II cis-regulatory region sequence-specific DNA binding"/>
    <property type="evidence" value="ECO:0007669"/>
    <property type="project" value="InterPro"/>
</dbReference>
<dbReference type="PANTHER" id="PTHR12081">
    <property type="entry name" value="TRANSCRIPTION FACTOR E2F"/>
    <property type="match status" value="1"/>
</dbReference>
<dbReference type="ExpressionAtlas" id="A0A3L6GF72">
    <property type="expression patterns" value="baseline"/>
</dbReference>
<sequence length="640" mass="70433">MEGGSRADGQNPNQLRLFTCTGNLLHRAHGYTRWAQGGIVVLAAVYGPKSGTVRGRTPEKASIEAVWKPRTGQIDTPLFPSSSFCPTAVRVTGSLKWRVVFAGRQEREYEMTLKRTLQSICLLTVHANTTTSVVLQAQGSLDRQSVFSLDTHSPSVCLLIQLEKAATEEGGVTPSVYSHKEPVHLAEKEKQKLQVWSRIMPCKESFAWAMIPLFEATESNDWMSPGYANAGSSPVPTPPSGKGLKASTKPKATKGQKSGPQTPLGFGLLTKFLNLLKGAPGGIVDLNNAAETLEVQKRRIYDITNVLEGIGLIEKKLKNNICWKGVDDSRPGEVSDDMSILQGGSTQLRFQPRYGGLLATASDNVVSILDVERQAFVRRFESHTKGVDSVCWDPTGEYVVSVSEDTVKAVSAPNADYCPGDRLAYHTIEAEETKDKDYLPCMAQSVKILCKDGFNLYVTIRGNKAVLAPEDPDEMQITGQSAHSASPARDAGVEWFKDYSRVSSVTDDNGQRVFALVNKETQQAMVNRRNVQEVQLVPYYKDDDRVDISMLWTELPEDHGDGFHQIAALKNTYEALDGLRGNCNEGTIVGIDPTHYSYQETVKNNQLWKIVDKETARRLTKELGLGGARLKKLGPISLRN</sequence>
<evidence type="ECO:0000256" key="4">
    <source>
        <dbReference type="ARBA" id="ARBA00023163"/>
    </source>
</evidence>
<comment type="subcellular location">
    <subcellularLocation>
        <location evidence="6">Nucleus</location>
    </subcellularLocation>
</comment>
<name>A0A3L6GF72_MAIZE</name>
<dbReference type="GO" id="GO:0005634">
    <property type="term" value="C:nucleus"/>
    <property type="evidence" value="ECO:0007669"/>
    <property type="project" value="UniProtKB-SubCell"/>
</dbReference>
<dbReference type="InterPro" id="IPR036390">
    <property type="entry name" value="WH_DNA-bd_sf"/>
</dbReference>
<dbReference type="Proteomes" id="UP000251960">
    <property type="component" value="Chromosome 10"/>
</dbReference>
<evidence type="ECO:0000259" key="8">
    <source>
        <dbReference type="SMART" id="SM01372"/>
    </source>
</evidence>
<dbReference type="GO" id="GO:0004527">
    <property type="term" value="F:exonuclease activity"/>
    <property type="evidence" value="ECO:0007669"/>
    <property type="project" value="UniProtKB-KW"/>
</dbReference>
<reference evidence="9 10" key="1">
    <citation type="journal article" date="2018" name="Nat. Genet.">
        <title>Extensive intraspecific gene order and gene structural variations between Mo17 and other maize genomes.</title>
        <authorList>
            <person name="Sun S."/>
            <person name="Zhou Y."/>
            <person name="Chen J."/>
            <person name="Shi J."/>
            <person name="Zhao H."/>
            <person name="Zhao H."/>
            <person name="Song W."/>
            <person name="Zhang M."/>
            <person name="Cui Y."/>
            <person name="Dong X."/>
            <person name="Liu H."/>
            <person name="Ma X."/>
            <person name="Jiao Y."/>
            <person name="Wang B."/>
            <person name="Wei X."/>
            <person name="Stein J.C."/>
            <person name="Glaubitz J.C."/>
            <person name="Lu F."/>
            <person name="Yu G."/>
            <person name="Liang C."/>
            <person name="Fengler K."/>
            <person name="Li B."/>
            <person name="Rafalski A."/>
            <person name="Schnable P.S."/>
            <person name="Ware D.H."/>
            <person name="Buckler E.S."/>
            <person name="Lai J."/>
        </authorList>
    </citation>
    <scope>NUCLEOTIDE SEQUENCE [LARGE SCALE GENOMIC DNA]</scope>
    <source>
        <strain evidence="10">cv. Missouri 17</strain>
        <tissue evidence="9">Seedling</tissue>
    </source>
</reference>
<dbReference type="SUPFAM" id="SSF82171">
    <property type="entry name" value="DPP6 N-terminal domain-like"/>
    <property type="match status" value="1"/>
</dbReference>
<keyword evidence="9" id="KW-0540">Nuclease</keyword>
<dbReference type="EMBL" id="NCVQ01000002">
    <property type="protein sequence ID" value="PWZ45935.1"/>
    <property type="molecule type" value="Genomic_DNA"/>
</dbReference>
<keyword evidence="9" id="KW-0269">Exonuclease</keyword>
<keyword evidence="5" id="KW-0131">Cell cycle</keyword>
<keyword evidence="6" id="KW-0539">Nucleus</keyword>
<dbReference type="SMART" id="SM01372">
    <property type="entry name" value="E2F_TDP"/>
    <property type="match status" value="1"/>
</dbReference>
<evidence type="ECO:0000256" key="1">
    <source>
        <dbReference type="ARBA" id="ARBA00010940"/>
    </source>
</evidence>
<dbReference type="FunFam" id="1.10.10.10:FF:000008">
    <property type="entry name" value="E2F transcription factor 1"/>
    <property type="match status" value="1"/>
</dbReference>
<dbReference type="SUPFAM" id="SSF54211">
    <property type="entry name" value="Ribosomal protein S5 domain 2-like"/>
    <property type="match status" value="1"/>
</dbReference>
<dbReference type="SUPFAM" id="SSF46785">
    <property type="entry name" value="Winged helix' DNA-binding domain"/>
    <property type="match status" value="1"/>
</dbReference>
<keyword evidence="2 6" id="KW-0805">Transcription regulation</keyword>
<accession>A0A3L6GF72</accession>
<gene>
    <name evidence="9" type="primary">RRP46_2</name>
    <name evidence="9" type="ORF">Zm00014a_010079</name>
</gene>
<evidence type="ECO:0000256" key="3">
    <source>
        <dbReference type="ARBA" id="ARBA00023125"/>
    </source>
</evidence>
<evidence type="ECO:0000256" key="7">
    <source>
        <dbReference type="SAM" id="MobiDB-lite"/>
    </source>
</evidence>
<dbReference type="InterPro" id="IPR015943">
    <property type="entry name" value="WD40/YVTN_repeat-like_dom_sf"/>
</dbReference>
<dbReference type="PANTHER" id="PTHR12081:SF18">
    <property type="entry name" value="TRANSCRIPTION FACTOR E2F2-RELATED"/>
    <property type="match status" value="1"/>
</dbReference>
<keyword evidence="3 6" id="KW-0238">DNA-binding</keyword>
<protein>
    <submittedName>
        <fullName evidence="9">Exosome complex exonuclease RRP46</fullName>
    </submittedName>
</protein>
<dbReference type="InterPro" id="IPR001680">
    <property type="entry name" value="WD40_rpt"/>
</dbReference>
<dbReference type="SMART" id="SM00320">
    <property type="entry name" value="WD40"/>
    <property type="match status" value="2"/>
</dbReference>
<keyword evidence="9" id="KW-0378">Hydrolase</keyword>
<feature type="domain" description="E2F/DP family winged-helix DNA-binding" evidence="8">
    <location>
        <begin position="261"/>
        <end position="325"/>
    </location>
</feature>
<dbReference type="Gene3D" id="2.130.10.10">
    <property type="entry name" value="YVTN repeat-like/Quinoprotein amine dehydrogenase"/>
    <property type="match status" value="1"/>
</dbReference>
<dbReference type="GO" id="GO:0005829">
    <property type="term" value="C:cytosol"/>
    <property type="evidence" value="ECO:0007669"/>
    <property type="project" value="UniProtKB-ARBA"/>
</dbReference>